<evidence type="ECO:0000256" key="2">
    <source>
        <dbReference type="ARBA" id="ARBA00022977"/>
    </source>
</evidence>
<feature type="domain" description="Thiamine phosphate synthase/TenI" evidence="3">
    <location>
        <begin position="55"/>
        <end position="221"/>
    </location>
</feature>
<dbReference type="EMBL" id="FNEE01000005">
    <property type="protein sequence ID" value="SDJ31493.1"/>
    <property type="molecule type" value="Genomic_DNA"/>
</dbReference>
<dbReference type="Proteomes" id="UP000198894">
    <property type="component" value="Unassembled WGS sequence"/>
</dbReference>
<dbReference type="CDD" id="cd00564">
    <property type="entry name" value="TMP_TenI"/>
    <property type="match status" value="1"/>
</dbReference>
<reference evidence="5" key="1">
    <citation type="submission" date="2016-10" db="EMBL/GenBank/DDBJ databases">
        <authorList>
            <person name="Varghese N."/>
            <person name="Submissions S."/>
        </authorList>
    </citation>
    <scope>NUCLEOTIDE SEQUENCE [LARGE SCALE GENOMIC DNA]</scope>
    <source>
        <strain evidence="5">CGMCC 1.11022</strain>
    </source>
</reference>
<accession>A0A1G8SQR8</accession>
<sequence length="248" mass="26135">MVLAARLFKAGTLLYAAMQPSSPGIGENRGQKPMNDATPPNRCRIVLIAPPGMPAEHIGAAFEGGDVASLILPENDMDEASFQAFAEQIVPAAQAAGIAVIIAGDTRIAGRVQADGLHVEAGKAELAETIERFQAKMMVGTGGAKTRDDALELGELRPDYIFFGRFGYDNKPEPHPRNLSLGQWWADVIQIPCIVMAGSDITSVEAVAATGAEFVALSSAVFAEGIDPKMAVASANALLDETAPRFED</sequence>
<evidence type="ECO:0000313" key="4">
    <source>
        <dbReference type="EMBL" id="SDJ31493.1"/>
    </source>
</evidence>
<dbReference type="GO" id="GO:0009228">
    <property type="term" value="P:thiamine biosynthetic process"/>
    <property type="evidence" value="ECO:0007669"/>
    <property type="project" value="UniProtKB-KW"/>
</dbReference>
<dbReference type="InterPro" id="IPR022998">
    <property type="entry name" value="ThiamineP_synth_TenI"/>
</dbReference>
<gene>
    <name evidence="4" type="ORF">SAMN05428953_105290</name>
</gene>
<dbReference type="PANTHER" id="PTHR20857">
    <property type="entry name" value="THIAMINE-PHOSPHATE PYROPHOSPHORYLASE"/>
    <property type="match status" value="1"/>
</dbReference>
<dbReference type="GO" id="GO:0005737">
    <property type="term" value="C:cytoplasm"/>
    <property type="evidence" value="ECO:0007669"/>
    <property type="project" value="TreeGrafter"/>
</dbReference>
<evidence type="ECO:0000256" key="1">
    <source>
        <dbReference type="ARBA" id="ARBA00004948"/>
    </source>
</evidence>
<dbReference type="NCBIfam" id="NF005080">
    <property type="entry name" value="PRK06512.1"/>
    <property type="match status" value="1"/>
</dbReference>
<keyword evidence="5" id="KW-1185">Reference proteome</keyword>
<dbReference type="InterPro" id="IPR036206">
    <property type="entry name" value="ThiamineP_synth_sf"/>
</dbReference>
<evidence type="ECO:0000313" key="5">
    <source>
        <dbReference type="Proteomes" id="UP000198894"/>
    </source>
</evidence>
<comment type="pathway">
    <text evidence="1">Cofactor biosynthesis; thiamine diphosphate biosynthesis.</text>
</comment>
<dbReference type="InterPro" id="IPR013785">
    <property type="entry name" value="Aldolase_TIM"/>
</dbReference>
<dbReference type="Gene3D" id="3.20.20.70">
    <property type="entry name" value="Aldolase class I"/>
    <property type="match status" value="1"/>
</dbReference>
<dbReference type="PANTHER" id="PTHR20857:SF23">
    <property type="entry name" value="THIAMINE BIOSYNTHETIC BIFUNCTIONAL ENZYME"/>
    <property type="match status" value="1"/>
</dbReference>
<dbReference type="GO" id="GO:0004789">
    <property type="term" value="F:thiamine-phosphate diphosphorylase activity"/>
    <property type="evidence" value="ECO:0007669"/>
    <property type="project" value="TreeGrafter"/>
</dbReference>
<organism evidence="4 5">
    <name type="scientific">Mesorhizobium muleiense</name>
    <dbReference type="NCBI Taxonomy" id="1004279"/>
    <lineage>
        <taxon>Bacteria</taxon>
        <taxon>Pseudomonadati</taxon>
        <taxon>Pseudomonadota</taxon>
        <taxon>Alphaproteobacteria</taxon>
        <taxon>Hyphomicrobiales</taxon>
        <taxon>Phyllobacteriaceae</taxon>
        <taxon>Mesorhizobium</taxon>
    </lineage>
</organism>
<dbReference type="AlphaFoldDB" id="A0A1G8SQR8"/>
<dbReference type="SUPFAM" id="SSF51391">
    <property type="entry name" value="Thiamin phosphate synthase"/>
    <property type="match status" value="1"/>
</dbReference>
<protein>
    <submittedName>
        <fullName evidence="4">Thiamine-phosphate pyrophosphorylase</fullName>
    </submittedName>
</protein>
<proteinExistence type="predicted"/>
<evidence type="ECO:0000259" key="3">
    <source>
        <dbReference type="Pfam" id="PF02581"/>
    </source>
</evidence>
<dbReference type="Pfam" id="PF02581">
    <property type="entry name" value="TMP-TENI"/>
    <property type="match status" value="1"/>
</dbReference>
<name>A0A1G8SQR8_9HYPH</name>
<keyword evidence="2" id="KW-0784">Thiamine biosynthesis</keyword>